<proteinExistence type="predicted"/>
<organism evidence="2 3">
    <name type="scientific">Salipiger marinus</name>
    <dbReference type="NCBI Taxonomy" id="555512"/>
    <lineage>
        <taxon>Bacteria</taxon>
        <taxon>Pseudomonadati</taxon>
        <taxon>Pseudomonadota</taxon>
        <taxon>Alphaproteobacteria</taxon>
        <taxon>Rhodobacterales</taxon>
        <taxon>Roseobacteraceae</taxon>
        <taxon>Salipiger</taxon>
    </lineage>
</organism>
<dbReference type="Pfam" id="PF11195">
    <property type="entry name" value="Tad2-like"/>
    <property type="match status" value="1"/>
</dbReference>
<dbReference type="AlphaFoldDB" id="A0A1G8LL50"/>
<sequence length="114" mass="12206">MDFGDALRALKQGARVARAGWNGKGMWLKLAPGSVIGARDAKCGHATAHRAEELEHPEGEIEVLPHIDMRAADGTIVVGWLASQTDMLADDWRIVGDTVQPDAFAAPFDSARTA</sequence>
<accession>A0A1G8LL50</accession>
<dbReference type="EMBL" id="FNEJ01000006">
    <property type="protein sequence ID" value="SDI56439.1"/>
    <property type="molecule type" value="Genomic_DNA"/>
</dbReference>
<evidence type="ECO:0000259" key="1">
    <source>
        <dbReference type="Pfam" id="PF11195"/>
    </source>
</evidence>
<dbReference type="STRING" id="555512.SAMN04487993_1006233"/>
<dbReference type="Proteomes" id="UP000199093">
    <property type="component" value="Unassembled WGS sequence"/>
</dbReference>
<name>A0A1G8LL50_9RHOB</name>
<evidence type="ECO:0000313" key="2">
    <source>
        <dbReference type="EMBL" id="SDI56439.1"/>
    </source>
</evidence>
<feature type="domain" description="Thoeris anti-defense 2-like" evidence="1">
    <location>
        <begin position="1"/>
        <end position="95"/>
    </location>
</feature>
<dbReference type="OrthoDB" id="9806476at2"/>
<evidence type="ECO:0000313" key="3">
    <source>
        <dbReference type="Proteomes" id="UP000199093"/>
    </source>
</evidence>
<dbReference type="InterPro" id="IPR021361">
    <property type="entry name" value="Tad2-like_dom"/>
</dbReference>
<keyword evidence="3" id="KW-1185">Reference proteome</keyword>
<protein>
    <recommendedName>
        <fullName evidence="1">Thoeris anti-defense 2-like domain-containing protein</fullName>
    </recommendedName>
</protein>
<gene>
    <name evidence="2" type="ORF">SAMN04487993_1006233</name>
</gene>
<dbReference type="RefSeq" id="WP_089846029.1">
    <property type="nucleotide sequence ID" value="NZ_FNEJ01000006.1"/>
</dbReference>
<reference evidence="2 3" key="1">
    <citation type="submission" date="2016-10" db="EMBL/GenBank/DDBJ databases">
        <authorList>
            <person name="de Groot N.N."/>
        </authorList>
    </citation>
    <scope>NUCLEOTIDE SEQUENCE [LARGE SCALE GENOMIC DNA]</scope>
    <source>
        <strain evidence="2 3">DSM 26424</strain>
    </source>
</reference>